<gene>
    <name evidence="2" type="ORF">FHS03_004446</name>
</gene>
<name>A0A7W5BEA0_9BURK</name>
<evidence type="ECO:0000256" key="1">
    <source>
        <dbReference type="SAM" id="Phobius"/>
    </source>
</evidence>
<organism evidence="2 3">
    <name type="scientific">Pseudoduganella violacea</name>
    <dbReference type="NCBI Taxonomy" id="1715466"/>
    <lineage>
        <taxon>Bacteria</taxon>
        <taxon>Pseudomonadati</taxon>
        <taxon>Pseudomonadota</taxon>
        <taxon>Betaproteobacteria</taxon>
        <taxon>Burkholderiales</taxon>
        <taxon>Oxalobacteraceae</taxon>
        <taxon>Telluria group</taxon>
        <taxon>Pseudoduganella</taxon>
    </lineage>
</organism>
<dbReference type="InterPro" id="IPR007047">
    <property type="entry name" value="Flp_Fap"/>
</dbReference>
<keyword evidence="1" id="KW-0812">Transmembrane</keyword>
<evidence type="ECO:0000313" key="3">
    <source>
        <dbReference type="Proteomes" id="UP000541535"/>
    </source>
</evidence>
<dbReference type="RefSeq" id="WP_183443083.1">
    <property type="nucleotide sequence ID" value="NZ_JACHXD010000015.1"/>
</dbReference>
<proteinExistence type="predicted"/>
<accession>A0A7W5BEA0</accession>
<keyword evidence="3" id="KW-1185">Reference proteome</keyword>
<dbReference type="Pfam" id="PF04964">
    <property type="entry name" value="Flp_Fap"/>
    <property type="match status" value="1"/>
</dbReference>
<dbReference type="AlphaFoldDB" id="A0A7W5BEA0"/>
<dbReference type="Proteomes" id="UP000541535">
    <property type="component" value="Unassembled WGS sequence"/>
</dbReference>
<comment type="caution">
    <text evidence="2">The sequence shown here is derived from an EMBL/GenBank/DDBJ whole genome shotgun (WGS) entry which is preliminary data.</text>
</comment>
<sequence>MNNCLSRFLDDESAVSAIEYALLASLIVVVIFASVATVGTEVASLFNYVKDQVILAIS</sequence>
<evidence type="ECO:0000313" key="2">
    <source>
        <dbReference type="EMBL" id="MBB3121368.1"/>
    </source>
</evidence>
<reference evidence="2 3" key="1">
    <citation type="submission" date="2020-08" db="EMBL/GenBank/DDBJ databases">
        <title>Genomic Encyclopedia of Type Strains, Phase III (KMG-III): the genomes of soil and plant-associated and newly described type strains.</title>
        <authorList>
            <person name="Whitman W."/>
        </authorList>
    </citation>
    <scope>NUCLEOTIDE SEQUENCE [LARGE SCALE GENOMIC DNA]</scope>
    <source>
        <strain evidence="2 3">CECT 8897</strain>
    </source>
</reference>
<keyword evidence="1" id="KW-1133">Transmembrane helix</keyword>
<keyword evidence="1" id="KW-0472">Membrane</keyword>
<dbReference type="EMBL" id="JACHXD010000015">
    <property type="protein sequence ID" value="MBB3121368.1"/>
    <property type="molecule type" value="Genomic_DNA"/>
</dbReference>
<feature type="transmembrane region" description="Helical" evidence="1">
    <location>
        <begin position="20"/>
        <end position="49"/>
    </location>
</feature>
<protein>
    <submittedName>
        <fullName evidence="2">Pilus assembly protein Flp/PilA</fullName>
    </submittedName>
</protein>